<evidence type="ECO:0000256" key="2">
    <source>
        <dbReference type="SAM" id="MobiDB-lite"/>
    </source>
</evidence>
<accession>A0A1R2C043</accession>
<keyword evidence="1" id="KW-0175">Coiled coil</keyword>
<gene>
    <name evidence="3" type="ORF">SteCoe_16962</name>
</gene>
<feature type="coiled-coil region" evidence="1">
    <location>
        <begin position="483"/>
        <end position="575"/>
    </location>
</feature>
<dbReference type="Proteomes" id="UP000187209">
    <property type="component" value="Unassembled WGS sequence"/>
</dbReference>
<evidence type="ECO:0000313" key="4">
    <source>
        <dbReference type="Proteomes" id="UP000187209"/>
    </source>
</evidence>
<organism evidence="3 4">
    <name type="scientific">Stentor coeruleus</name>
    <dbReference type="NCBI Taxonomy" id="5963"/>
    <lineage>
        <taxon>Eukaryota</taxon>
        <taxon>Sar</taxon>
        <taxon>Alveolata</taxon>
        <taxon>Ciliophora</taxon>
        <taxon>Postciliodesmatophora</taxon>
        <taxon>Heterotrichea</taxon>
        <taxon>Heterotrichida</taxon>
        <taxon>Stentoridae</taxon>
        <taxon>Stentor</taxon>
    </lineage>
</organism>
<dbReference type="Gene3D" id="1.10.287.1490">
    <property type="match status" value="1"/>
</dbReference>
<name>A0A1R2C043_9CILI</name>
<dbReference type="OrthoDB" id="326984at2759"/>
<evidence type="ECO:0000256" key="1">
    <source>
        <dbReference type="SAM" id="Coils"/>
    </source>
</evidence>
<feature type="compositionally biased region" description="Polar residues" evidence="2">
    <location>
        <begin position="1"/>
        <end position="11"/>
    </location>
</feature>
<comment type="caution">
    <text evidence="3">The sequence shown here is derived from an EMBL/GenBank/DDBJ whole genome shotgun (WGS) entry which is preliminary data.</text>
</comment>
<dbReference type="EMBL" id="MPUH01000343">
    <property type="protein sequence ID" value="OMJ82361.1"/>
    <property type="molecule type" value="Genomic_DNA"/>
</dbReference>
<proteinExistence type="predicted"/>
<feature type="coiled-coil region" evidence="1">
    <location>
        <begin position="143"/>
        <end position="427"/>
    </location>
</feature>
<feature type="compositionally biased region" description="Basic and acidic residues" evidence="2">
    <location>
        <begin position="13"/>
        <end position="27"/>
    </location>
</feature>
<feature type="region of interest" description="Disordered" evidence="2">
    <location>
        <begin position="1"/>
        <end position="30"/>
    </location>
</feature>
<protein>
    <submittedName>
        <fullName evidence="3">Uncharacterized protein</fullName>
    </submittedName>
</protein>
<keyword evidence="4" id="KW-1185">Reference proteome</keyword>
<reference evidence="3 4" key="1">
    <citation type="submission" date="2016-11" db="EMBL/GenBank/DDBJ databases">
        <title>The macronuclear genome of Stentor coeruleus: a giant cell with tiny introns.</title>
        <authorList>
            <person name="Slabodnick M."/>
            <person name="Ruby J.G."/>
            <person name="Reiff S.B."/>
            <person name="Swart E.C."/>
            <person name="Gosai S."/>
            <person name="Prabakaran S."/>
            <person name="Witkowska E."/>
            <person name="Larue G.E."/>
            <person name="Fisher S."/>
            <person name="Freeman R.M."/>
            <person name="Gunawardena J."/>
            <person name="Chu W."/>
            <person name="Stover N.A."/>
            <person name="Gregory B.D."/>
            <person name="Nowacki M."/>
            <person name="Derisi J."/>
            <person name="Roy S.W."/>
            <person name="Marshall W.F."/>
            <person name="Sood P."/>
        </authorList>
    </citation>
    <scope>NUCLEOTIDE SEQUENCE [LARGE SCALE GENOMIC DNA]</scope>
    <source>
        <strain evidence="3">WM001</strain>
    </source>
</reference>
<evidence type="ECO:0000313" key="3">
    <source>
        <dbReference type="EMBL" id="OMJ82361.1"/>
    </source>
</evidence>
<sequence length="632" mass="74093">MQGEPSQTPSIIDSREELSKERKKSEELTSFLKSQERSYQKLIGELKTQIHAEQKKSSSLEASLQKIPYTMEQIIDLQGQLKSSELKQKALSDEFKHKIEELEIQHKEALSRTMTKELSAFKDYAISEITEKEKIVIEQKLIIDKLESSIRNLAQELDRNQAVSLTEKQKYKYEIEEFKEIVQDLQDEIMELRKKKDELKYCSRTQDEMVKNEENAEENRALKMNMESLKERLEKRSVDLVNAEKKINTLKESREELIRDIEKLESRIDQLVKENEDISKGLKNKEETIHILEEEINSNAEGINEKYKTELEASNIKCKRLEKKIKDIEQDYDNQIEDQMRLYTTLQIKANDLSRKVSYLEKEKESLHEKLKTAQDEIHDFDKKMQDYKKAVIKENDNKKEKLLEKIASLKNEREELKEKISELQEMSFSKQSLVETGCSLFEEFQQLPEGRYSRLSFKSPGNEDNKRVDGLISQLAEKDTMMKSLQSEKGNLEITLKEIMIENKTLQKELSISIRHSQKLSQELEMAKWELDNLRSDEDAKLDKGKILVLESEKELFKAEISKLETELMLTKDNWSELNNALSKDLLESQTATAQAKSELIRLREEYDSLIAISKEKANHNKKRSWFGRAN</sequence>
<dbReference type="AlphaFoldDB" id="A0A1R2C043"/>